<sequence>MATNQHLVIISLDALGFRDLREHQAELPVLSGLMTGGTWVKSVTGIYPTLTYPSHTTIITGQYPSVHGIVNNTKLQPTRRSPDWYWYQKDVQVPTLYDLARQKKLTTAAFLWPVTAGSKITYNLAEIFPNRIWTNQVLVSLKASSPLFLLAMNHKYGHLRNGIKQPQLDEFITACAVDTLTNKKPNLTMIHLVDMDSMRHRYGVRSSEAMAALHRLDRHVGQLIDATKAAGTFADTNFVILGDHYQINVDHMIHLNTLFAQQGWLTARQDQTFEDDWSVMAKTADGSTYIYTRPEFDQLDELKALVSQVEGVETIITGEAAARRGADPACALMVEAQEGYYFTDESRRPTVVEPVHPATLGQPDRYHGVHGYDPTKPDYQTTLLFNGPAVKAGGTIETANLVDEAPTFARLLGLNFDGPMPGHCLDGVFKDQTKKRERGKAGGHQHH</sequence>
<dbReference type="PANTHER" id="PTHR10151">
    <property type="entry name" value="ECTONUCLEOTIDE PYROPHOSPHATASE/PHOSPHODIESTERASE"/>
    <property type="match status" value="1"/>
</dbReference>
<dbReference type="KEGG" id="lpl:lp_2922"/>
<dbReference type="Pfam" id="PF01663">
    <property type="entry name" value="Phosphodiest"/>
    <property type="match status" value="1"/>
</dbReference>
<dbReference type="PATRIC" id="fig|220668.9.peg.2440"/>
<name>F9US09_LACPL</name>
<dbReference type="InterPro" id="IPR002591">
    <property type="entry name" value="Phosphodiest/P_Trfase"/>
</dbReference>
<dbReference type="SUPFAM" id="SSF53649">
    <property type="entry name" value="Alkaline phosphatase-like"/>
    <property type="match status" value="1"/>
</dbReference>
<dbReference type="RefSeq" id="WP_011101973.1">
    <property type="nucleotide sequence ID" value="NC_004567.2"/>
</dbReference>
<dbReference type="PANTHER" id="PTHR10151:SF120">
    <property type="entry name" value="BIS(5'-ADENOSYL)-TRIPHOSPHATASE"/>
    <property type="match status" value="1"/>
</dbReference>
<dbReference type="PhylomeDB" id="F9US09"/>
<dbReference type="EMBL" id="AL935263">
    <property type="protein sequence ID" value="CCC79998.1"/>
    <property type="molecule type" value="Genomic_DNA"/>
</dbReference>
<dbReference type="STRING" id="220668.lp_2922"/>
<dbReference type="GO" id="GO:0016787">
    <property type="term" value="F:hydrolase activity"/>
    <property type="evidence" value="ECO:0007669"/>
    <property type="project" value="UniProtKB-ARBA"/>
</dbReference>
<organism evidence="1 2">
    <name type="scientific">Lactiplantibacillus plantarum (strain ATCC BAA-793 / NCIMB 8826 / WCFS1)</name>
    <name type="common">Lactobacillus plantarum</name>
    <dbReference type="NCBI Taxonomy" id="220668"/>
    <lineage>
        <taxon>Bacteria</taxon>
        <taxon>Bacillati</taxon>
        <taxon>Bacillota</taxon>
        <taxon>Bacilli</taxon>
        <taxon>Lactobacillales</taxon>
        <taxon>Lactobacillaceae</taxon>
        <taxon>Lactiplantibacillus</taxon>
    </lineage>
</organism>
<dbReference type="InterPro" id="IPR017850">
    <property type="entry name" value="Alkaline_phosphatase_core_sf"/>
</dbReference>
<evidence type="ECO:0000313" key="2">
    <source>
        <dbReference type="Proteomes" id="UP000000432"/>
    </source>
</evidence>
<reference evidence="1 2" key="1">
    <citation type="journal article" date="2003" name="Proc. Natl. Acad. Sci. U.S.A.">
        <title>Complete genome sequence of Lactobacillus plantarum WCFS1.</title>
        <authorList>
            <person name="Kleerebezem M."/>
            <person name="Boekhorst J."/>
            <person name="van Kranenburg R."/>
            <person name="Molenaar D."/>
            <person name="Kuipers O.P."/>
            <person name="Leer R."/>
            <person name="Tarchini R."/>
            <person name="Peters S.A."/>
            <person name="Sandbrink H.M."/>
            <person name="Fiers M.W."/>
            <person name="Stiekema W."/>
            <person name="Lankhorst R.M."/>
            <person name="Bron P.A."/>
            <person name="Hoffer S.M."/>
            <person name="Groot M.N."/>
            <person name="Kerkhoven R."/>
            <person name="de Vries M."/>
            <person name="Ursing B."/>
            <person name="de Vos W.M."/>
            <person name="Siezen R.J."/>
        </authorList>
    </citation>
    <scope>NUCLEOTIDE SEQUENCE [LARGE SCALE GENOMIC DNA]</scope>
    <source>
        <strain evidence="2">ATCC BAA-793 / NCIMB 8826 / WCFS1</strain>
    </source>
</reference>
<dbReference type="AlphaFoldDB" id="F9US09"/>
<dbReference type="GeneID" id="77216102"/>
<reference key="2">
    <citation type="submission" date="2011-06" db="EMBL/GenBank/DDBJ databases">
        <title>Complete resequencing and reannotation of the Lactobacillus plantarum WCFS1 genome.</title>
        <authorList>
            <person name="Siezen R.J."/>
            <person name="Francke C."/>
            <person name="Renckens B."/>
            <person name="Boekhorst J."/>
            <person name="Wels M."/>
            <person name="Kleerebezem M."/>
            <person name="van Hijum S.A.F.T."/>
        </authorList>
    </citation>
    <scope>NUCLEOTIDE SEQUENCE</scope>
    <source>
        <strain>WCFS1</strain>
    </source>
</reference>
<gene>
    <name evidence="1" type="primary">npp</name>
    <name evidence="1" type="ordered locus">lp_2922</name>
</gene>
<dbReference type="HOGENOM" id="CLU_017594_0_0_9"/>
<dbReference type="EnsemblBacteria" id="CCC79998">
    <property type="protein sequence ID" value="CCC79998"/>
    <property type="gene ID" value="lp_2922"/>
</dbReference>
<dbReference type="Proteomes" id="UP000000432">
    <property type="component" value="Chromosome"/>
</dbReference>
<dbReference type="eggNOG" id="COG1524">
    <property type="taxonomic scope" value="Bacteria"/>
</dbReference>
<reference evidence="1 2" key="3">
    <citation type="journal article" date="2012" name="J. Bacteriol.">
        <title>Complete resequencing and reannotation of the Lactobacillus plantarum WCFS1 genome.</title>
        <authorList>
            <person name="Siezen R.J."/>
            <person name="Francke C."/>
            <person name="Renckens B."/>
            <person name="Boekhorst J."/>
            <person name="Wels M."/>
            <person name="Kleerebezem M."/>
            <person name="van Hijum S.A.F.T."/>
        </authorList>
    </citation>
    <scope>NUCLEOTIDE SEQUENCE [LARGE SCALE GENOMIC DNA]</scope>
    <source>
        <strain evidence="2">ATCC BAA-793 / NCIMB 8826 / WCFS1</strain>
    </source>
</reference>
<dbReference type="Gene3D" id="3.40.720.10">
    <property type="entry name" value="Alkaline Phosphatase, subunit A"/>
    <property type="match status" value="1"/>
</dbReference>
<dbReference type="CDD" id="cd16018">
    <property type="entry name" value="Enpp"/>
    <property type="match status" value="1"/>
</dbReference>
<accession>F9US09</accession>
<protein>
    <submittedName>
        <fullName evidence="1">Nucleotide pyrophosphatase</fullName>
    </submittedName>
</protein>
<dbReference type="OrthoDB" id="9779418at2"/>
<evidence type="ECO:0000313" key="1">
    <source>
        <dbReference type="EMBL" id="CCC79998.1"/>
    </source>
</evidence>
<keyword evidence="2" id="KW-1185">Reference proteome</keyword>
<proteinExistence type="predicted"/>